<keyword evidence="1" id="KW-0812">Transmembrane</keyword>
<keyword evidence="1" id="KW-0472">Membrane</keyword>
<proteinExistence type="predicted"/>
<dbReference type="PANTHER" id="PTHR42077">
    <property type="entry name" value="YALI0F30239P"/>
    <property type="match status" value="1"/>
</dbReference>
<evidence type="ECO:0000256" key="1">
    <source>
        <dbReference type="SAM" id="Phobius"/>
    </source>
</evidence>
<sequence>MAGILSLIPLIILFSVVGGLGWFGYQIYLYTHDLAHHGRQHMEKKNISFNKEGMKVGVKGKSAEDYEDSTQKAL</sequence>
<accession>A0A6A6UGC9</accession>
<reference evidence="2" key="1">
    <citation type="journal article" date="2020" name="Stud. Mycol.">
        <title>101 Dothideomycetes genomes: a test case for predicting lifestyles and emergence of pathogens.</title>
        <authorList>
            <person name="Haridas S."/>
            <person name="Albert R."/>
            <person name="Binder M."/>
            <person name="Bloem J."/>
            <person name="Labutti K."/>
            <person name="Salamov A."/>
            <person name="Andreopoulos B."/>
            <person name="Baker S."/>
            <person name="Barry K."/>
            <person name="Bills G."/>
            <person name="Bluhm B."/>
            <person name="Cannon C."/>
            <person name="Castanera R."/>
            <person name="Culley D."/>
            <person name="Daum C."/>
            <person name="Ezra D."/>
            <person name="Gonzalez J."/>
            <person name="Henrissat B."/>
            <person name="Kuo A."/>
            <person name="Liang C."/>
            <person name="Lipzen A."/>
            <person name="Lutzoni F."/>
            <person name="Magnuson J."/>
            <person name="Mondo S."/>
            <person name="Nolan M."/>
            <person name="Ohm R."/>
            <person name="Pangilinan J."/>
            <person name="Park H.-J."/>
            <person name="Ramirez L."/>
            <person name="Alfaro M."/>
            <person name="Sun H."/>
            <person name="Tritt A."/>
            <person name="Yoshinaga Y."/>
            <person name="Zwiers L.-H."/>
            <person name="Turgeon B."/>
            <person name="Goodwin S."/>
            <person name="Spatafora J."/>
            <person name="Crous P."/>
            <person name="Grigoriev I."/>
        </authorList>
    </citation>
    <scope>NUCLEOTIDE SEQUENCE</scope>
    <source>
        <strain evidence="2">CBS 115976</strain>
    </source>
</reference>
<dbReference type="Proteomes" id="UP000799302">
    <property type="component" value="Unassembled WGS sequence"/>
</dbReference>
<evidence type="ECO:0000313" key="2">
    <source>
        <dbReference type="EMBL" id="KAF2670716.1"/>
    </source>
</evidence>
<evidence type="ECO:0000313" key="3">
    <source>
        <dbReference type="Proteomes" id="UP000799302"/>
    </source>
</evidence>
<dbReference type="PANTHER" id="PTHR42077:SF1">
    <property type="entry name" value="YALI0F30239P"/>
    <property type="match status" value="1"/>
</dbReference>
<organism evidence="2 3">
    <name type="scientific">Microthyrium microscopicum</name>
    <dbReference type="NCBI Taxonomy" id="703497"/>
    <lineage>
        <taxon>Eukaryota</taxon>
        <taxon>Fungi</taxon>
        <taxon>Dikarya</taxon>
        <taxon>Ascomycota</taxon>
        <taxon>Pezizomycotina</taxon>
        <taxon>Dothideomycetes</taxon>
        <taxon>Dothideomycetes incertae sedis</taxon>
        <taxon>Microthyriales</taxon>
        <taxon>Microthyriaceae</taxon>
        <taxon>Microthyrium</taxon>
    </lineage>
</organism>
<dbReference type="OrthoDB" id="4083871at2759"/>
<name>A0A6A6UGC9_9PEZI</name>
<dbReference type="AlphaFoldDB" id="A0A6A6UGC9"/>
<dbReference type="EMBL" id="MU004233">
    <property type="protein sequence ID" value="KAF2670716.1"/>
    <property type="molecule type" value="Genomic_DNA"/>
</dbReference>
<gene>
    <name evidence="2" type="ORF">BT63DRAFT_199697</name>
</gene>
<keyword evidence="1" id="KW-1133">Transmembrane helix</keyword>
<protein>
    <submittedName>
        <fullName evidence="2">Uncharacterized protein</fullName>
    </submittedName>
</protein>
<keyword evidence="3" id="KW-1185">Reference proteome</keyword>
<feature type="transmembrane region" description="Helical" evidence="1">
    <location>
        <begin position="6"/>
        <end position="30"/>
    </location>
</feature>